<feature type="transmembrane region" description="Helical" evidence="1">
    <location>
        <begin position="7"/>
        <end position="26"/>
    </location>
</feature>
<dbReference type="STRING" id="1122204.SAMN05421781_0414"/>
<dbReference type="Proteomes" id="UP000199488">
    <property type="component" value="Unassembled WGS sequence"/>
</dbReference>
<reference evidence="2 3" key="1">
    <citation type="submission" date="2016-10" db="EMBL/GenBank/DDBJ databases">
        <authorList>
            <person name="de Groot N.N."/>
        </authorList>
    </citation>
    <scope>NUCLEOTIDE SEQUENCE [LARGE SCALE GENOMIC DNA]</scope>
    <source>
        <strain evidence="2 3">DSM 23126</strain>
    </source>
</reference>
<gene>
    <name evidence="2" type="ORF">SAMN05421781_0414</name>
</gene>
<organism evidence="2 3">
    <name type="scientific">Marinococcus luteus</name>
    <dbReference type="NCBI Taxonomy" id="1122204"/>
    <lineage>
        <taxon>Bacteria</taxon>
        <taxon>Bacillati</taxon>
        <taxon>Bacillota</taxon>
        <taxon>Bacilli</taxon>
        <taxon>Bacillales</taxon>
        <taxon>Bacillaceae</taxon>
        <taxon>Marinococcus</taxon>
    </lineage>
</organism>
<dbReference type="AlphaFoldDB" id="A0A1H2QRQ7"/>
<evidence type="ECO:0000256" key="1">
    <source>
        <dbReference type="SAM" id="Phobius"/>
    </source>
</evidence>
<protein>
    <submittedName>
        <fullName evidence="2">Uncharacterized protein</fullName>
    </submittedName>
</protein>
<keyword evidence="1" id="KW-0472">Membrane</keyword>
<dbReference type="RefSeq" id="WP_091610552.1">
    <property type="nucleotide sequence ID" value="NZ_FNNC01000001.1"/>
</dbReference>
<dbReference type="EMBL" id="FNNC01000001">
    <property type="protein sequence ID" value="SDW09129.1"/>
    <property type="molecule type" value="Genomic_DNA"/>
</dbReference>
<evidence type="ECO:0000313" key="2">
    <source>
        <dbReference type="EMBL" id="SDW09129.1"/>
    </source>
</evidence>
<name>A0A1H2QRQ7_9BACI</name>
<sequence>MKSTKSILYLYGIFLFLSWNLVLLLDQTHYDATYRIEGILFMTAVVAVLFICNFFYHRKRTAE</sequence>
<feature type="transmembrane region" description="Helical" evidence="1">
    <location>
        <begin position="38"/>
        <end position="56"/>
    </location>
</feature>
<dbReference type="OrthoDB" id="2972261at2"/>
<keyword evidence="3" id="KW-1185">Reference proteome</keyword>
<proteinExistence type="predicted"/>
<accession>A0A1H2QRQ7</accession>
<keyword evidence="1" id="KW-1133">Transmembrane helix</keyword>
<keyword evidence="1" id="KW-0812">Transmembrane</keyword>
<evidence type="ECO:0000313" key="3">
    <source>
        <dbReference type="Proteomes" id="UP000199488"/>
    </source>
</evidence>